<evidence type="ECO:0000313" key="2">
    <source>
        <dbReference type="Proteomes" id="UP001652625"/>
    </source>
</evidence>
<organism evidence="2 4">
    <name type="scientific">Hydra vulgaris</name>
    <name type="common">Hydra</name>
    <name type="synonym">Hydra attenuata</name>
    <dbReference type="NCBI Taxonomy" id="6087"/>
    <lineage>
        <taxon>Eukaryota</taxon>
        <taxon>Metazoa</taxon>
        <taxon>Cnidaria</taxon>
        <taxon>Hydrozoa</taxon>
        <taxon>Hydroidolina</taxon>
        <taxon>Anthoathecata</taxon>
        <taxon>Aplanulata</taxon>
        <taxon>Hydridae</taxon>
        <taxon>Hydra</taxon>
    </lineage>
</organism>
<dbReference type="RefSeq" id="XP_065647847.1">
    <property type="nucleotide sequence ID" value="XM_065791775.1"/>
</dbReference>
<dbReference type="SUPFAM" id="SSF54236">
    <property type="entry name" value="Ubiquitin-like"/>
    <property type="match status" value="1"/>
</dbReference>
<proteinExistence type="predicted"/>
<dbReference type="Pfam" id="PF00240">
    <property type="entry name" value="ubiquitin"/>
    <property type="match status" value="1"/>
</dbReference>
<evidence type="ECO:0000313" key="3">
    <source>
        <dbReference type="RefSeq" id="XP_065647846.1"/>
    </source>
</evidence>
<feature type="domain" description="Ubiquitin-like" evidence="1">
    <location>
        <begin position="78"/>
        <end position="153"/>
    </location>
</feature>
<dbReference type="PROSITE" id="PS00299">
    <property type="entry name" value="UBIQUITIN_1"/>
    <property type="match status" value="1"/>
</dbReference>
<dbReference type="SUPFAM" id="SSF56399">
    <property type="entry name" value="ADP-ribosylation"/>
    <property type="match status" value="1"/>
</dbReference>
<evidence type="ECO:0000313" key="4">
    <source>
        <dbReference type="RefSeq" id="XP_065647847.1"/>
    </source>
</evidence>
<dbReference type="SMART" id="SM00213">
    <property type="entry name" value="UBQ"/>
    <property type="match status" value="1"/>
</dbReference>
<dbReference type="InterPro" id="IPR019956">
    <property type="entry name" value="Ubiquitin_dom"/>
</dbReference>
<dbReference type="InterPro" id="IPR019954">
    <property type="entry name" value="Ubiquitin_CS"/>
</dbReference>
<dbReference type="PROSITE" id="PS50053">
    <property type="entry name" value="UBIQUITIN_2"/>
    <property type="match status" value="1"/>
</dbReference>
<accession>A0ABM4BFU6</accession>
<gene>
    <name evidence="3 4" type="primary">LOC100200953</name>
</gene>
<dbReference type="InterPro" id="IPR000626">
    <property type="entry name" value="Ubiquitin-like_dom"/>
</dbReference>
<sequence length="322" mass="36092">MAAAIRNQNDQDLLIAAMSAIMCVPLALPTDYSESMPKVSLFDFHDKTYSYGRVGSASSDPVAQSTETAENIEGGKKIMIYVKTLFGNTLTYNINLDITVSDLKSIMEDKEKIPPIQQRLIFNGKHLEDATKLVDHNIHHESTLHLVLRSQGGCPSILDPSSLDPPFNYDFTNLTDENKTFTRGGVKYVRPCGWKRFAIKVSDKFENLTWLGATNNPGEWPVSYHGTGVNQAKTFAMNGYDLTKGKIFAFGRGVYSTPNIKVAEKYAIKFLYKNEHYAVILQNRVNPTTLVKISADRFGEGEYWVSPSDKDIRPYGVCIRKL</sequence>
<dbReference type="RefSeq" id="XP_065647846.1">
    <property type="nucleotide sequence ID" value="XM_065791774.1"/>
</dbReference>
<keyword evidence="2" id="KW-1185">Reference proteome</keyword>
<dbReference type="Gene3D" id="3.10.20.90">
    <property type="entry name" value="Phosphatidylinositol 3-kinase Catalytic Subunit, Chain A, domain 1"/>
    <property type="match status" value="1"/>
</dbReference>
<name>A0ABM4BFU6_HYDVU</name>
<dbReference type="Proteomes" id="UP001652625">
    <property type="component" value="Chromosome 02"/>
</dbReference>
<dbReference type="Gene3D" id="3.90.175.10">
    <property type="entry name" value="Diphtheria Toxin, domain 1"/>
    <property type="match status" value="1"/>
</dbReference>
<dbReference type="PRINTS" id="PR00348">
    <property type="entry name" value="UBIQUITIN"/>
</dbReference>
<dbReference type="PANTHER" id="PTHR36649:SF29">
    <property type="entry name" value="PARP CATALYTIC DOMAIN-CONTAINING PROTEIN-RELATED"/>
    <property type="match status" value="1"/>
</dbReference>
<dbReference type="GeneID" id="100200953"/>
<evidence type="ECO:0000259" key="1">
    <source>
        <dbReference type="PROSITE" id="PS50053"/>
    </source>
</evidence>
<dbReference type="PANTHER" id="PTHR36649">
    <property type="entry name" value="UBIQUITIN-LIKE DOMAIN-CONTAINING PROTEIN"/>
    <property type="match status" value="1"/>
</dbReference>
<protein>
    <submittedName>
        <fullName evidence="3 4">Uncharacterized protein LOC100200953</fullName>
    </submittedName>
</protein>
<dbReference type="InterPro" id="IPR029071">
    <property type="entry name" value="Ubiquitin-like_domsf"/>
</dbReference>
<reference evidence="2 3" key="1">
    <citation type="submission" date="2025-05" db="UniProtKB">
        <authorList>
            <consortium name="RefSeq"/>
        </authorList>
    </citation>
    <scope>NUCLEOTIDE SEQUENCE [LARGE SCALE GENOMIC DNA]</scope>
</reference>